<dbReference type="AlphaFoldDB" id="A0A3P2A6T8"/>
<proteinExistence type="predicted"/>
<dbReference type="InterPro" id="IPR013362">
    <property type="entry name" value="Pilus_4_PilV"/>
</dbReference>
<evidence type="ECO:0000313" key="2">
    <source>
        <dbReference type="EMBL" id="RRD91137.1"/>
    </source>
</evidence>
<dbReference type="OrthoDB" id="8614013at2"/>
<evidence type="ECO:0000256" key="1">
    <source>
        <dbReference type="SAM" id="Phobius"/>
    </source>
</evidence>
<dbReference type="NCBIfam" id="TIGR02523">
    <property type="entry name" value="type_IV_pilV"/>
    <property type="match status" value="1"/>
</dbReference>
<reference evidence="2 3" key="1">
    <citation type="submission" date="2018-11" db="EMBL/GenBank/DDBJ databases">
        <title>Genomes From Bacteria Associated with the Canine Oral Cavity: a Test Case for Automated Genome-Based Taxonomic Assignment.</title>
        <authorList>
            <person name="Coil D.A."/>
            <person name="Jospin G."/>
            <person name="Darling A.E."/>
            <person name="Wallis C."/>
            <person name="Davis I.J."/>
            <person name="Harris S."/>
            <person name="Eisen J.A."/>
            <person name="Holcombe L.J."/>
            <person name="O'Flynn C."/>
        </authorList>
    </citation>
    <scope>NUCLEOTIDE SEQUENCE [LARGE SCALE GENOMIC DNA]</scope>
    <source>
        <strain evidence="2 3">COT-280</strain>
    </source>
</reference>
<name>A0A3P2A6T8_9NEIS</name>
<sequence>MMKAVFPPSLPRQRGSTLIEVMVSVFLLTFGVLGLMAAQIRSVGSISEAESRSTIAQAAENLAEAMQTNPQIIKSGTRAVRAYKHYLSANNTPKELDLSADPGTVPNPLWGTWDAAAKETKNNISKEALAASQIQLFEYMLRQTPNAQTLSYVICTDSASPKEPTISSGRINFNCASSGSTVIKVAWTNRPADAKTQSEPVYYSYQLQLAE</sequence>
<accession>A0A3P2A6T8</accession>
<protein>
    <submittedName>
        <fullName evidence="2">Type IV pilus modification protein PilV</fullName>
    </submittedName>
</protein>
<dbReference type="RefSeq" id="WP_124793953.1">
    <property type="nucleotide sequence ID" value="NZ_RQYC01000002.1"/>
</dbReference>
<feature type="transmembrane region" description="Helical" evidence="1">
    <location>
        <begin position="21"/>
        <end position="40"/>
    </location>
</feature>
<keyword evidence="1" id="KW-1133">Transmembrane helix</keyword>
<dbReference type="Proteomes" id="UP000269923">
    <property type="component" value="Unassembled WGS sequence"/>
</dbReference>
<dbReference type="Pfam" id="PF07963">
    <property type="entry name" value="N_methyl"/>
    <property type="match status" value="1"/>
</dbReference>
<dbReference type="EMBL" id="RQYC01000002">
    <property type="protein sequence ID" value="RRD91137.1"/>
    <property type="molecule type" value="Genomic_DNA"/>
</dbReference>
<keyword evidence="1" id="KW-0812">Transmembrane</keyword>
<dbReference type="InterPro" id="IPR012902">
    <property type="entry name" value="N_methyl_site"/>
</dbReference>
<evidence type="ECO:0000313" key="3">
    <source>
        <dbReference type="Proteomes" id="UP000269923"/>
    </source>
</evidence>
<keyword evidence="3" id="KW-1185">Reference proteome</keyword>
<keyword evidence="1" id="KW-0472">Membrane</keyword>
<comment type="caution">
    <text evidence="2">The sequence shown here is derived from an EMBL/GenBank/DDBJ whole genome shotgun (WGS) entry which is preliminary data.</text>
</comment>
<gene>
    <name evidence="2" type="primary">pilV</name>
    <name evidence="2" type="ORF">EII21_01715</name>
</gene>
<organism evidence="2 3">
    <name type="scientific">Conchiformibius steedae</name>
    <dbReference type="NCBI Taxonomy" id="153493"/>
    <lineage>
        <taxon>Bacteria</taxon>
        <taxon>Pseudomonadati</taxon>
        <taxon>Pseudomonadota</taxon>
        <taxon>Betaproteobacteria</taxon>
        <taxon>Neisseriales</taxon>
        <taxon>Neisseriaceae</taxon>
        <taxon>Conchiformibius</taxon>
    </lineage>
</organism>
<dbReference type="STRING" id="1121352.GCA_000620925_00339"/>